<dbReference type="SUPFAM" id="SSF53223">
    <property type="entry name" value="Aminoacid dehydrogenase-like, N-terminal domain"/>
    <property type="match status" value="1"/>
</dbReference>
<dbReference type="PANTHER" id="PTHR43403">
    <property type="entry name" value="NAD-SPECIFIC GLUTAMATE DEHYDROGENASE"/>
    <property type="match status" value="1"/>
</dbReference>
<dbReference type="InterPro" id="IPR048381">
    <property type="entry name" value="GDH_C"/>
</dbReference>
<evidence type="ECO:0000259" key="1">
    <source>
        <dbReference type="Pfam" id="PF05088"/>
    </source>
</evidence>
<dbReference type="Pfam" id="PF05088">
    <property type="entry name" value="Bac_GDH_CD"/>
    <property type="match status" value="1"/>
</dbReference>
<organism evidence="3">
    <name type="scientific">freshwater metagenome</name>
    <dbReference type="NCBI Taxonomy" id="449393"/>
    <lineage>
        <taxon>unclassified sequences</taxon>
        <taxon>metagenomes</taxon>
        <taxon>ecological metagenomes</taxon>
    </lineage>
</organism>
<reference evidence="3" key="1">
    <citation type="submission" date="2020-05" db="EMBL/GenBank/DDBJ databases">
        <authorList>
            <person name="Chiriac C."/>
            <person name="Salcher M."/>
            <person name="Ghai R."/>
            <person name="Kavagutti S V."/>
        </authorList>
    </citation>
    <scope>NUCLEOTIDE SEQUENCE</scope>
</reference>
<dbReference type="GO" id="GO:0004352">
    <property type="term" value="F:glutamate dehydrogenase (NAD+) activity"/>
    <property type="evidence" value="ECO:0007669"/>
    <property type="project" value="InterPro"/>
</dbReference>
<proteinExistence type="predicted"/>
<evidence type="ECO:0000259" key="2">
    <source>
        <dbReference type="Pfam" id="PF21074"/>
    </source>
</evidence>
<dbReference type="Gene3D" id="3.40.50.720">
    <property type="entry name" value="NAD(P)-binding Rossmann-like Domain"/>
    <property type="match status" value="1"/>
</dbReference>
<dbReference type="EMBL" id="CAEZWI010000147">
    <property type="protein sequence ID" value="CAB4659705.1"/>
    <property type="molecule type" value="Genomic_DNA"/>
</dbReference>
<feature type="domain" description="NAD-glutamate dehydrogenase catalytic" evidence="1">
    <location>
        <begin position="2"/>
        <end position="480"/>
    </location>
</feature>
<dbReference type="SUPFAM" id="SSF51735">
    <property type="entry name" value="NAD(P)-binding Rossmann-fold domains"/>
    <property type="match status" value="1"/>
</dbReference>
<dbReference type="PANTHER" id="PTHR43403:SF1">
    <property type="entry name" value="NAD-SPECIFIC GLUTAMATE DEHYDROGENASE"/>
    <property type="match status" value="1"/>
</dbReference>
<dbReference type="AlphaFoldDB" id="A0A6J6LHB6"/>
<dbReference type="GO" id="GO:0006538">
    <property type="term" value="P:L-glutamate catabolic process"/>
    <property type="evidence" value="ECO:0007669"/>
    <property type="project" value="InterPro"/>
</dbReference>
<evidence type="ECO:0000313" key="3">
    <source>
        <dbReference type="EMBL" id="CAB4659705.1"/>
    </source>
</evidence>
<sequence>MRASIALVSATLRTNVYQLDADGNYPQVMAFKLDPSMVPDLPLPLPKFEIWVFSPRVEGVHLRFASVARGGLRWSDRQEDFRTEILGLVKAQMVKNTVIVPSGAKGGFVLKRGPEPSDRDAWLAEGIACYQMFIGALLDVTDNLVNAKVVPPQRVVRHDVDDPYLVVAADKGTATFSDIANKISVDRGFWMGDAFASGGSVGYDHKAMGITAKGAWESVKRHFLELGVNTQTQDFTVVGVGDMSGDVFGNGMLLSEHIRLIAAFDHRHIFIDPNPEASKSFVERHRMFSLPRSSWEDYNVKLISKGGGIYPRSVKSIDLTPEAKSALGIDPEVTSVTPNELLTMILLAPVDLLWNGGIGTYIKATSETHAQVGDKANDAIRINGSDIRARVVGEGGNLGATQLGRIEAAHAGVKLNTDAIDNSAGVDTSDHEVNIKILIDQAVSAGSLSVEDRNKQLAVMTDEVGELVLRDNYEQNLILEQARFQAPVMLRVHKRLMQSLESNGHLNRAIEYLPTDSQLDALHAQGQGITSPELSVLMAYVKIDLTRDRASDEIVNEPWCQEILNKYFPSDLRVKYADLMASHPLRKEIISTVMVNDMVNRGGITYAWRAAEESGAGTSEILRAFVVSRDVFGLNQLWSDLENLDGKVSTDCQTELFLESRRLLDRATRWFLQSRGGRLNVEEEIAKFAPTVAKLTNSIPGLLRGIERERADGIAKKYQAQGVPAELAIRTGSFLDEFSLLDVIEIANRQNSSPEVVAELYFALSERYDIDRMLFHISALARDDRWTAYARSALRSDLYVALAALTSRVAQATKDSDSIDVRISQWEAKFAEGVARTRATLNEIAHSEQNDLATLSVALRAIRTLAGQGAS</sequence>
<dbReference type="InterPro" id="IPR007780">
    <property type="entry name" value="NAD_Glu_DH_bac"/>
</dbReference>
<dbReference type="Pfam" id="PF21074">
    <property type="entry name" value="GDH_C"/>
    <property type="match status" value="1"/>
</dbReference>
<accession>A0A6J6LHB6</accession>
<dbReference type="InterPro" id="IPR028971">
    <property type="entry name" value="NAD-GDH_cat"/>
</dbReference>
<dbReference type="GO" id="GO:0004069">
    <property type="term" value="F:L-aspartate:2-oxoglutarate aminotransferase activity"/>
    <property type="evidence" value="ECO:0007669"/>
    <property type="project" value="InterPro"/>
</dbReference>
<name>A0A6J6LHB6_9ZZZZ</name>
<protein>
    <submittedName>
        <fullName evidence="3">Unannotated protein</fullName>
    </submittedName>
</protein>
<dbReference type="InterPro" id="IPR046346">
    <property type="entry name" value="Aminoacid_DH-like_N_sf"/>
</dbReference>
<dbReference type="InterPro" id="IPR036291">
    <property type="entry name" value="NAD(P)-bd_dom_sf"/>
</dbReference>
<gene>
    <name evidence="3" type="ORF">UFOPK2237_01000</name>
</gene>
<feature type="domain" description="NAD-specific glutamate dehydrogenase C-terminal" evidence="2">
    <location>
        <begin position="526"/>
        <end position="863"/>
    </location>
</feature>